<dbReference type="Proteomes" id="UP000179270">
    <property type="component" value="Unassembled WGS sequence"/>
</dbReference>
<protein>
    <submittedName>
        <fullName evidence="1">Uncharacterized protein</fullName>
    </submittedName>
</protein>
<evidence type="ECO:0000313" key="1">
    <source>
        <dbReference type="EMBL" id="OGK39856.1"/>
    </source>
</evidence>
<evidence type="ECO:0000313" key="2">
    <source>
        <dbReference type="Proteomes" id="UP000179270"/>
    </source>
</evidence>
<organism evidence="1 2">
    <name type="scientific">Candidatus Roizmanbacteria bacterium RIFCSPLOWO2_01_FULL_35_13</name>
    <dbReference type="NCBI Taxonomy" id="1802055"/>
    <lineage>
        <taxon>Bacteria</taxon>
        <taxon>Candidatus Roizmaniibacteriota</taxon>
    </lineage>
</organism>
<dbReference type="EMBL" id="MGAF01000043">
    <property type="protein sequence ID" value="OGK39856.1"/>
    <property type="molecule type" value="Genomic_DNA"/>
</dbReference>
<proteinExistence type="predicted"/>
<accession>A0A1F7I909</accession>
<reference evidence="1 2" key="1">
    <citation type="journal article" date="2016" name="Nat. Commun.">
        <title>Thousands of microbial genomes shed light on interconnected biogeochemical processes in an aquifer system.</title>
        <authorList>
            <person name="Anantharaman K."/>
            <person name="Brown C.T."/>
            <person name="Hug L.A."/>
            <person name="Sharon I."/>
            <person name="Castelle C.J."/>
            <person name="Probst A.J."/>
            <person name="Thomas B.C."/>
            <person name="Singh A."/>
            <person name="Wilkins M.J."/>
            <person name="Karaoz U."/>
            <person name="Brodie E.L."/>
            <person name="Williams K.H."/>
            <person name="Hubbard S.S."/>
            <person name="Banfield J.F."/>
        </authorList>
    </citation>
    <scope>NUCLEOTIDE SEQUENCE [LARGE SCALE GENOMIC DNA]</scope>
</reference>
<dbReference type="AlphaFoldDB" id="A0A1F7I909"/>
<gene>
    <name evidence="1" type="ORF">A3A74_03115</name>
</gene>
<comment type="caution">
    <text evidence="1">The sequence shown here is derived from an EMBL/GenBank/DDBJ whole genome shotgun (WGS) entry which is preliminary data.</text>
</comment>
<sequence length="95" mass="11445">MLKHWSVDEEAFKKNYPEKYRLWRLAFNINGGLEKGEKLDKEEVKKAWPKIKDEIDPYYRRLIEYLIWGKRYSLPPNLTLWDLPAKVKTSTKDSS</sequence>
<name>A0A1F7I909_9BACT</name>